<dbReference type="NCBIfam" id="TIGR02847">
    <property type="entry name" value="CyoD"/>
    <property type="match status" value="1"/>
</dbReference>
<keyword evidence="8" id="KW-0249">Electron transport</keyword>
<dbReference type="AlphaFoldDB" id="A0AAU8CQG9"/>
<evidence type="ECO:0000256" key="13">
    <source>
        <dbReference type="ARBA" id="ARBA00030071"/>
    </source>
</evidence>
<evidence type="ECO:0000256" key="9">
    <source>
        <dbReference type="ARBA" id="ARBA00022989"/>
    </source>
</evidence>
<evidence type="ECO:0000256" key="14">
    <source>
        <dbReference type="ARBA" id="ARBA00030211"/>
    </source>
</evidence>
<keyword evidence="9 17" id="KW-1133">Transmembrane helix</keyword>
<dbReference type="PANTHER" id="PTHR36835:SF1">
    <property type="entry name" value="CYTOCHROME BO(3) UBIQUINOL OXIDASE SUBUNIT 4"/>
    <property type="match status" value="1"/>
</dbReference>
<evidence type="ECO:0000256" key="5">
    <source>
        <dbReference type="ARBA" id="ARBA00022448"/>
    </source>
</evidence>
<name>A0AAU8CQG9_9HYPH</name>
<dbReference type="InterPro" id="IPR014210">
    <property type="entry name" value="Cyt_o_ubiqinol_oxidase_su4"/>
</dbReference>
<evidence type="ECO:0000256" key="15">
    <source>
        <dbReference type="ARBA" id="ARBA00031887"/>
    </source>
</evidence>
<keyword evidence="11 17" id="KW-0472">Membrane</keyword>
<dbReference type="InterPro" id="IPR005171">
    <property type="entry name" value="Cyt_c_oxidase_su4_prok"/>
</dbReference>
<protein>
    <recommendedName>
        <fullName evidence="4">Cytochrome bo(3) ubiquinol oxidase subunit 4</fullName>
    </recommendedName>
    <alternativeName>
        <fullName evidence="16">Cytochrome o ubiquinol oxidase subunit 4</fullName>
    </alternativeName>
    <alternativeName>
        <fullName evidence="13">Oxidase bo(3) subunit 4</fullName>
    </alternativeName>
    <alternativeName>
        <fullName evidence="14">Ubiquinol oxidase polypeptide IV</fullName>
    </alternativeName>
    <alternativeName>
        <fullName evidence="15">Ubiquinol oxidase subunit 4</fullName>
    </alternativeName>
</protein>
<comment type="similarity">
    <text evidence="2">Belongs to the cytochrome c oxidase bacterial subunit 4 family.</text>
</comment>
<keyword evidence="5" id="KW-0813">Transport</keyword>
<evidence type="ECO:0000256" key="6">
    <source>
        <dbReference type="ARBA" id="ARBA00022475"/>
    </source>
</evidence>
<feature type="transmembrane region" description="Helical" evidence="17">
    <location>
        <begin position="28"/>
        <end position="50"/>
    </location>
</feature>
<dbReference type="EMBL" id="CP159253">
    <property type="protein sequence ID" value="XCG49166.1"/>
    <property type="molecule type" value="Genomic_DNA"/>
</dbReference>
<dbReference type="GO" id="GO:0019646">
    <property type="term" value="P:aerobic electron transport chain"/>
    <property type="evidence" value="ECO:0007669"/>
    <property type="project" value="TreeGrafter"/>
</dbReference>
<evidence type="ECO:0000256" key="10">
    <source>
        <dbReference type="ARBA" id="ARBA00023002"/>
    </source>
</evidence>
<evidence type="ECO:0000256" key="1">
    <source>
        <dbReference type="ARBA" id="ARBA00004651"/>
    </source>
</evidence>
<comment type="subunit">
    <text evidence="3">Heterooctamer of two A chains, two B chains, two C chains and two D chains.</text>
</comment>
<keyword evidence="7 17" id="KW-0812">Transmembrane</keyword>
<keyword evidence="10" id="KW-0560">Oxidoreductase</keyword>
<dbReference type="Pfam" id="PF03626">
    <property type="entry name" value="COX4_pro"/>
    <property type="match status" value="1"/>
</dbReference>
<proteinExistence type="inferred from homology"/>
<reference evidence="18" key="1">
    <citation type="submission" date="2024-06" db="EMBL/GenBank/DDBJ databases">
        <title>Mesorhizobium karijinii sp. nov., a symbiont of the iconic Swainsona formosa from arid Australia.</title>
        <authorList>
            <person name="Hill Y.J."/>
            <person name="Watkin E.L.J."/>
            <person name="O'Hara G.W."/>
            <person name="Terpolilli J."/>
            <person name="Tye M.L."/>
            <person name="Kohlmeier M.G."/>
        </authorList>
    </citation>
    <scope>NUCLEOTIDE SEQUENCE</scope>
    <source>
        <strain evidence="18">WSM2240</strain>
    </source>
</reference>
<evidence type="ECO:0000256" key="7">
    <source>
        <dbReference type="ARBA" id="ARBA00022692"/>
    </source>
</evidence>
<feature type="transmembrane region" description="Helical" evidence="17">
    <location>
        <begin position="56"/>
        <end position="76"/>
    </location>
</feature>
<dbReference type="GO" id="GO:0005886">
    <property type="term" value="C:plasma membrane"/>
    <property type="evidence" value="ECO:0007669"/>
    <property type="project" value="UniProtKB-SubCell"/>
</dbReference>
<dbReference type="GO" id="GO:0009486">
    <property type="term" value="F:cytochrome bo3 ubiquinol oxidase activity"/>
    <property type="evidence" value="ECO:0007669"/>
    <property type="project" value="InterPro"/>
</dbReference>
<comment type="function">
    <text evidence="12">Cytochrome bo(3) ubiquinol terminal oxidase is the component of the aerobic respiratory chain of E.coli that predominates when cells are grown at high aeration. Has proton pump activity across the membrane in addition to electron transfer, pumping 2 protons/electron.</text>
</comment>
<evidence type="ECO:0000313" key="18">
    <source>
        <dbReference type="EMBL" id="XCG49166.1"/>
    </source>
</evidence>
<evidence type="ECO:0000256" key="8">
    <source>
        <dbReference type="ARBA" id="ARBA00022982"/>
    </source>
</evidence>
<dbReference type="GO" id="GO:0009319">
    <property type="term" value="C:cytochrome o ubiquinol oxidase complex"/>
    <property type="evidence" value="ECO:0007669"/>
    <property type="project" value="TreeGrafter"/>
</dbReference>
<dbReference type="GO" id="GO:0015078">
    <property type="term" value="F:proton transmembrane transporter activity"/>
    <property type="evidence" value="ECO:0007669"/>
    <property type="project" value="TreeGrafter"/>
</dbReference>
<evidence type="ECO:0000256" key="11">
    <source>
        <dbReference type="ARBA" id="ARBA00023136"/>
    </source>
</evidence>
<evidence type="ECO:0000256" key="12">
    <source>
        <dbReference type="ARBA" id="ARBA00025694"/>
    </source>
</evidence>
<accession>A0AAU8CQG9</accession>
<organism evidence="18">
    <name type="scientific">Mesorhizobium sp. WSM2240</name>
    <dbReference type="NCBI Taxonomy" id="3228851"/>
    <lineage>
        <taxon>Bacteria</taxon>
        <taxon>Pseudomonadati</taxon>
        <taxon>Pseudomonadota</taxon>
        <taxon>Alphaproteobacteria</taxon>
        <taxon>Hyphomicrobiales</taxon>
        <taxon>Phyllobacteriaceae</taxon>
        <taxon>Mesorhizobium</taxon>
    </lineage>
</organism>
<feature type="transmembrane region" description="Helical" evidence="17">
    <location>
        <begin position="88"/>
        <end position="110"/>
    </location>
</feature>
<evidence type="ECO:0000256" key="16">
    <source>
        <dbReference type="ARBA" id="ARBA00032185"/>
    </source>
</evidence>
<comment type="subcellular location">
    <subcellularLocation>
        <location evidence="1">Cell membrane</location>
        <topology evidence="1">Multi-pass membrane protein</topology>
    </subcellularLocation>
</comment>
<dbReference type="InterPro" id="IPR050968">
    <property type="entry name" value="Cytochrome_c_oxidase_bac_sub4"/>
</dbReference>
<dbReference type="PANTHER" id="PTHR36835">
    <property type="entry name" value="CYTOCHROME BO(3) UBIQUINOL OXIDASE SUBUNIT 4"/>
    <property type="match status" value="1"/>
</dbReference>
<dbReference type="GO" id="GO:0015990">
    <property type="term" value="P:electron transport coupled proton transport"/>
    <property type="evidence" value="ECO:0007669"/>
    <property type="project" value="InterPro"/>
</dbReference>
<keyword evidence="6" id="KW-1003">Cell membrane</keyword>
<evidence type="ECO:0000256" key="17">
    <source>
        <dbReference type="SAM" id="Phobius"/>
    </source>
</evidence>
<evidence type="ECO:0000256" key="4">
    <source>
        <dbReference type="ARBA" id="ARBA00014689"/>
    </source>
</evidence>
<evidence type="ECO:0000256" key="3">
    <source>
        <dbReference type="ARBA" id="ARBA00011700"/>
    </source>
</evidence>
<dbReference type="RefSeq" id="WP_353643301.1">
    <property type="nucleotide sequence ID" value="NZ_CP159253.1"/>
</dbReference>
<gene>
    <name evidence="18" type="primary">cyoD</name>
    <name evidence="18" type="ORF">ABVK50_00555</name>
</gene>
<evidence type="ECO:0000256" key="2">
    <source>
        <dbReference type="ARBA" id="ARBA00008079"/>
    </source>
</evidence>
<sequence length="118" mass="12967">MSGPWEGEAGGHQVPQPAAEARQELRSYIIGFVLALLLTALAFGLAAFKLLTGPTFMMAIGILALVQVAVHFRFFLHIDLSRQKREDLQLILFSSLLILIMVAGSLWILANLDSRMMG</sequence>